<keyword evidence="3 5" id="KW-0371">Homeobox</keyword>
<evidence type="ECO:0000256" key="5">
    <source>
        <dbReference type="PROSITE-ProRule" id="PRU00108"/>
    </source>
</evidence>
<dbReference type="InParanoid" id="A0A7R8U9V2"/>
<evidence type="ECO:0000256" key="7">
    <source>
        <dbReference type="SAM" id="MobiDB-lite"/>
    </source>
</evidence>
<evidence type="ECO:0000313" key="9">
    <source>
        <dbReference type="EMBL" id="CAD7076853.1"/>
    </source>
</evidence>
<dbReference type="InterPro" id="IPR009057">
    <property type="entry name" value="Homeodomain-like_sf"/>
</dbReference>
<dbReference type="InterPro" id="IPR020479">
    <property type="entry name" value="HD_metazoa"/>
</dbReference>
<dbReference type="InterPro" id="IPR017970">
    <property type="entry name" value="Homeobox_CS"/>
</dbReference>
<dbReference type="PANTHER" id="PTHR24339:SF30">
    <property type="entry name" value="LATERAL MUSCLES SCARCER, ISOFORM B"/>
    <property type="match status" value="1"/>
</dbReference>
<dbReference type="Pfam" id="PF00046">
    <property type="entry name" value="Homeodomain"/>
    <property type="match status" value="1"/>
</dbReference>
<protein>
    <recommendedName>
        <fullName evidence="8">Homeobox domain-containing protein</fullName>
    </recommendedName>
</protein>
<feature type="domain" description="Homeobox" evidence="8">
    <location>
        <begin position="94"/>
        <end position="154"/>
    </location>
</feature>
<dbReference type="FunFam" id="1.10.10.60:FF:000397">
    <property type="entry name" value="Blast:Homeobox protein Hmx"/>
    <property type="match status" value="1"/>
</dbReference>
<dbReference type="GO" id="GO:0000981">
    <property type="term" value="F:DNA-binding transcription factor activity, RNA polymerase II-specific"/>
    <property type="evidence" value="ECO:0007669"/>
    <property type="project" value="InterPro"/>
</dbReference>
<dbReference type="GO" id="GO:0005634">
    <property type="term" value="C:nucleus"/>
    <property type="evidence" value="ECO:0007669"/>
    <property type="project" value="UniProtKB-SubCell"/>
</dbReference>
<dbReference type="PANTHER" id="PTHR24339">
    <property type="entry name" value="HOMEOBOX PROTEIN EMX-RELATED"/>
    <property type="match status" value="1"/>
</dbReference>
<feature type="compositionally biased region" description="Acidic residues" evidence="7">
    <location>
        <begin position="390"/>
        <end position="405"/>
    </location>
</feature>
<dbReference type="EMBL" id="LR899009">
    <property type="protein sequence ID" value="CAD7076853.1"/>
    <property type="molecule type" value="Genomic_DNA"/>
</dbReference>
<accession>A0A7R8U9V2</accession>
<evidence type="ECO:0000256" key="6">
    <source>
        <dbReference type="RuleBase" id="RU000682"/>
    </source>
</evidence>
<keyword evidence="4 5" id="KW-0539">Nucleus</keyword>
<dbReference type="Gene3D" id="1.10.10.60">
    <property type="entry name" value="Homeodomain-like"/>
    <property type="match status" value="1"/>
</dbReference>
<comment type="subcellular location">
    <subcellularLocation>
        <location evidence="1 5 6">Nucleus</location>
    </subcellularLocation>
</comment>
<dbReference type="SUPFAM" id="SSF46689">
    <property type="entry name" value="Homeodomain-like"/>
    <property type="match status" value="1"/>
</dbReference>
<dbReference type="PROSITE" id="PS50071">
    <property type="entry name" value="HOMEOBOX_2"/>
    <property type="match status" value="1"/>
</dbReference>
<dbReference type="Proteomes" id="UP000594454">
    <property type="component" value="Chromosome 1"/>
</dbReference>
<evidence type="ECO:0000313" key="10">
    <source>
        <dbReference type="Proteomes" id="UP000594454"/>
    </source>
</evidence>
<proteinExistence type="predicted"/>
<name>A0A7R8U9V2_HERIL</name>
<evidence type="ECO:0000259" key="8">
    <source>
        <dbReference type="PROSITE" id="PS50071"/>
    </source>
</evidence>
<reference evidence="9 10" key="1">
    <citation type="submission" date="2020-11" db="EMBL/GenBank/DDBJ databases">
        <authorList>
            <person name="Wallbank WR R."/>
            <person name="Pardo Diaz C."/>
            <person name="Kozak K."/>
            <person name="Martin S."/>
            <person name="Jiggins C."/>
            <person name="Moest M."/>
            <person name="Warren A I."/>
            <person name="Generalovic N T."/>
            <person name="Byers J.R.P. K."/>
            <person name="Montejo-Kovacevich G."/>
            <person name="Yen C E."/>
        </authorList>
    </citation>
    <scope>NUCLEOTIDE SEQUENCE [LARGE SCALE GENOMIC DNA]</scope>
</reference>
<dbReference type="CDD" id="cd00086">
    <property type="entry name" value="homeodomain"/>
    <property type="match status" value="1"/>
</dbReference>
<dbReference type="InterPro" id="IPR001356">
    <property type="entry name" value="HD"/>
</dbReference>
<gene>
    <name evidence="9" type="ORF">HERILL_LOCUS244</name>
</gene>
<dbReference type="PROSITE" id="PS00027">
    <property type="entry name" value="HOMEOBOX_1"/>
    <property type="match status" value="1"/>
</dbReference>
<feature type="DNA-binding region" description="Homeobox" evidence="5">
    <location>
        <begin position="96"/>
        <end position="155"/>
    </location>
</feature>
<dbReference type="OrthoDB" id="6159439at2759"/>
<dbReference type="PRINTS" id="PR00024">
    <property type="entry name" value="HOMEOBOX"/>
</dbReference>
<dbReference type="InterPro" id="IPR050877">
    <property type="entry name" value="EMX-VAX-Noto_Homeobox_TFs"/>
</dbReference>
<evidence type="ECO:0000256" key="3">
    <source>
        <dbReference type="ARBA" id="ARBA00023155"/>
    </source>
</evidence>
<evidence type="ECO:0000256" key="4">
    <source>
        <dbReference type="ARBA" id="ARBA00023242"/>
    </source>
</evidence>
<dbReference type="GO" id="GO:0000978">
    <property type="term" value="F:RNA polymerase II cis-regulatory region sequence-specific DNA binding"/>
    <property type="evidence" value="ECO:0007669"/>
    <property type="project" value="TreeGrafter"/>
</dbReference>
<dbReference type="SMART" id="SM00389">
    <property type="entry name" value="HOX"/>
    <property type="match status" value="1"/>
</dbReference>
<dbReference type="GO" id="GO:0007420">
    <property type="term" value="P:brain development"/>
    <property type="evidence" value="ECO:0007669"/>
    <property type="project" value="TreeGrafter"/>
</dbReference>
<keyword evidence="10" id="KW-1185">Reference proteome</keyword>
<keyword evidence="2 5" id="KW-0238">DNA-binding</keyword>
<feature type="compositionally biased region" description="Polar residues" evidence="7">
    <location>
        <begin position="361"/>
        <end position="383"/>
    </location>
</feature>
<dbReference type="AlphaFoldDB" id="A0A7R8U9V2"/>
<sequence>MELQTMKHLPNNFSIENILSKPDKLSNVDVPSDRVRYNDNCVNDKDGEMFADGKRFNSDAESDEKKHSDQFFVDDMIDGCSETTSDDCGHGGDDRKKRPRTAFSASQIKALETEFERGKYLSVAKRTALAKQLHLTETQIKIWFQNRRTKWKRKYTADVESLASQYYAQLGIGGLARPMVVGDRLWLFSQTPSGPTPIQSILLNGSQHLGMPPVQSPMRPFPQTAPLPPTHNAIIENARNALLTRSQPLNFGMNFEHNPLQKGLTPPNYHLPRVPQMIKSYDALLTAKAPSTDFSPINNGCNYNVRNLNLTAKFNDAVDYQQYKYSSNNAFIIPSTSGVGGDNGSSGLAELERVFGNPNQTYLQHQSRNGGKSPTSPCLNSSNMHHDEQSDSSDIDCEQVDEDDI</sequence>
<organism evidence="9 10">
    <name type="scientific">Hermetia illucens</name>
    <name type="common">Black soldier fly</name>
    <dbReference type="NCBI Taxonomy" id="343691"/>
    <lineage>
        <taxon>Eukaryota</taxon>
        <taxon>Metazoa</taxon>
        <taxon>Ecdysozoa</taxon>
        <taxon>Arthropoda</taxon>
        <taxon>Hexapoda</taxon>
        <taxon>Insecta</taxon>
        <taxon>Pterygota</taxon>
        <taxon>Neoptera</taxon>
        <taxon>Endopterygota</taxon>
        <taxon>Diptera</taxon>
        <taxon>Brachycera</taxon>
        <taxon>Stratiomyomorpha</taxon>
        <taxon>Stratiomyidae</taxon>
        <taxon>Hermetiinae</taxon>
        <taxon>Hermetia</taxon>
    </lineage>
</organism>
<feature type="region of interest" description="Disordered" evidence="7">
    <location>
        <begin position="361"/>
        <end position="405"/>
    </location>
</feature>
<dbReference type="GO" id="GO:0030182">
    <property type="term" value="P:neuron differentiation"/>
    <property type="evidence" value="ECO:0007669"/>
    <property type="project" value="TreeGrafter"/>
</dbReference>
<evidence type="ECO:0000256" key="2">
    <source>
        <dbReference type="ARBA" id="ARBA00023125"/>
    </source>
</evidence>
<evidence type="ECO:0000256" key="1">
    <source>
        <dbReference type="ARBA" id="ARBA00004123"/>
    </source>
</evidence>